<comment type="caution">
    <text evidence="2">The sequence shown here is derived from an EMBL/GenBank/DDBJ whole genome shotgun (WGS) entry which is preliminary data.</text>
</comment>
<gene>
    <name evidence="2" type="ORF">S01H1_81408</name>
</gene>
<dbReference type="Pfam" id="PF13477">
    <property type="entry name" value="Glyco_trans_4_2"/>
    <property type="match status" value="1"/>
</dbReference>
<name>X0Z2F0_9ZZZZ</name>
<organism evidence="2">
    <name type="scientific">marine sediment metagenome</name>
    <dbReference type="NCBI Taxonomy" id="412755"/>
    <lineage>
        <taxon>unclassified sequences</taxon>
        <taxon>metagenomes</taxon>
        <taxon>ecological metagenomes</taxon>
    </lineage>
</organism>
<sequence length="59" mass="6656">MTKPDAPLRLCILGDLESIHTRRWMQPFAARGHDVHAVSYYPPSLPIEGVTVHALHPQQ</sequence>
<evidence type="ECO:0000259" key="1">
    <source>
        <dbReference type="Pfam" id="PF13477"/>
    </source>
</evidence>
<feature type="non-terminal residue" evidence="2">
    <location>
        <position position="59"/>
    </location>
</feature>
<protein>
    <recommendedName>
        <fullName evidence="1">Glycosyltransferase subfamily 4-like N-terminal domain-containing protein</fullName>
    </recommendedName>
</protein>
<proteinExistence type="predicted"/>
<accession>X0Z2F0</accession>
<dbReference type="AlphaFoldDB" id="X0Z2F0"/>
<reference evidence="2" key="1">
    <citation type="journal article" date="2014" name="Front. Microbiol.">
        <title>High frequency of phylogenetically diverse reductive dehalogenase-homologous genes in deep subseafloor sedimentary metagenomes.</title>
        <authorList>
            <person name="Kawai M."/>
            <person name="Futagami T."/>
            <person name="Toyoda A."/>
            <person name="Takaki Y."/>
            <person name="Nishi S."/>
            <person name="Hori S."/>
            <person name="Arai W."/>
            <person name="Tsubouchi T."/>
            <person name="Morono Y."/>
            <person name="Uchiyama I."/>
            <person name="Ito T."/>
            <person name="Fujiyama A."/>
            <person name="Inagaki F."/>
            <person name="Takami H."/>
        </authorList>
    </citation>
    <scope>NUCLEOTIDE SEQUENCE</scope>
    <source>
        <strain evidence="2">Expedition CK06-06</strain>
    </source>
</reference>
<dbReference type="EMBL" id="BARS01055087">
    <property type="protein sequence ID" value="GAG42796.1"/>
    <property type="molecule type" value="Genomic_DNA"/>
</dbReference>
<dbReference type="InterPro" id="IPR028098">
    <property type="entry name" value="Glyco_trans_4-like_N"/>
</dbReference>
<feature type="domain" description="Glycosyltransferase subfamily 4-like N-terminal" evidence="1">
    <location>
        <begin position="9"/>
        <end position="56"/>
    </location>
</feature>
<evidence type="ECO:0000313" key="2">
    <source>
        <dbReference type="EMBL" id="GAG42796.1"/>
    </source>
</evidence>